<dbReference type="EMBL" id="FONW01000001">
    <property type="protein sequence ID" value="SFE53337.1"/>
    <property type="molecule type" value="Genomic_DNA"/>
</dbReference>
<dbReference type="Proteomes" id="UP000198964">
    <property type="component" value="Unassembled WGS sequence"/>
</dbReference>
<evidence type="ECO:0000256" key="2">
    <source>
        <dbReference type="ARBA" id="ARBA00022475"/>
    </source>
</evidence>
<sequence>MNIDVAPRRIRFLNFLIDFIVFSVLGTFFLVFLKKYTNLFQGETGIYDRLFSLFMYFVYYLLFEFFTHTTPGKLITRTKVIAEDFSFGSILARSALRLIPLEPLTIFFNEEKQCWHDQFSKTKTICLTKNKEQ</sequence>
<dbReference type="RefSeq" id="WP_093918110.1">
    <property type="nucleotide sequence ID" value="NZ_FONW01000001.1"/>
</dbReference>
<protein>
    <submittedName>
        <fullName evidence="8">Uncharacterized membrane protein YckC, RDD family</fullName>
    </submittedName>
</protein>
<dbReference type="AlphaFoldDB" id="A0A1I2BBI2"/>
<keyword evidence="9" id="KW-1185">Reference proteome</keyword>
<reference evidence="8 9" key="1">
    <citation type="submission" date="2016-10" db="EMBL/GenBank/DDBJ databases">
        <authorList>
            <person name="de Groot N.N."/>
        </authorList>
    </citation>
    <scope>NUCLEOTIDE SEQUENCE [LARGE SCALE GENOMIC DNA]</scope>
    <source>
        <strain evidence="8 9">CGMCC 1.9156</strain>
    </source>
</reference>
<evidence type="ECO:0000313" key="8">
    <source>
        <dbReference type="EMBL" id="SFE53337.1"/>
    </source>
</evidence>
<evidence type="ECO:0000256" key="1">
    <source>
        <dbReference type="ARBA" id="ARBA00004651"/>
    </source>
</evidence>
<name>A0A1I2BBI2_9BACT</name>
<keyword evidence="5 6" id="KW-0472">Membrane</keyword>
<organism evidence="8 9">
    <name type="scientific">Sunxiuqinia elliptica</name>
    <dbReference type="NCBI Taxonomy" id="655355"/>
    <lineage>
        <taxon>Bacteria</taxon>
        <taxon>Pseudomonadati</taxon>
        <taxon>Bacteroidota</taxon>
        <taxon>Bacteroidia</taxon>
        <taxon>Marinilabiliales</taxon>
        <taxon>Prolixibacteraceae</taxon>
        <taxon>Sunxiuqinia</taxon>
    </lineage>
</organism>
<feature type="transmembrane region" description="Helical" evidence="6">
    <location>
        <begin position="12"/>
        <end position="33"/>
    </location>
</feature>
<accession>A0A1I2BBI2</accession>
<dbReference type="PANTHER" id="PTHR36115">
    <property type="entry name" value="PROLINE-RICH ANTIGEN HOMOLOG-RELATED"/>
    <property type="match status" value="1"/>
</dbReference>
<dbReference type="Pfam" id="PF06271">
    <property type="entry name" value="RDD"/>
    <property type="match status" value="1"/>
</dbReference>
<proteinExistence type="predicted"/>
<dbReference type="PANTHER" id="PTHR36115:SF4">
    <property type="entry name" value="MEMBRANE PROTEIN"/>
    <property type="match status" value="1"/>
</dbReference>
<keyword evidence="2" id="KW-1003">Cell membrane</keyword>
<keyword evidence="3 6" id="KW-0812">Transmembrane</keyword>
<evidence type="ECO:0000256" key="6">
    <source>
        <dbReference type="SAM" id="Phobius"/>
    </source>
</evidence>
<feature type="transmembrane region" description="Helical" evidence="6">
    <location>
        <begin position="45"/>
        <end position="63"/>
    </location>
</feature>
<gene>
    <name evidence="8" type="ORF">SAMN05216283_101364</name>
</gene>
<evidence type="ECO:0000259" key="7">
    <source>
        <dbReference type="Pfam" id="PF06271"/>
    </source>
</evidence>
<dbReference type="InterPro" id="IPR051791">
    <property type="entry name" value="Pra-immunoreactive"/>
</dbReference>
<dbReference type="InterPro" id="IPR010432">
    <property type="entry name" value="RDD"/>
</dbReference>
<dbReference type="STRING" id="655355.SAMN05216283_101364"/>
<dbReference type="GO" id="GO:0005886">
    <property type="term" value="C:plasma membrane"/>
    <property type="evidence" value="ECO:0007669"/>
    <property type="project" value="UniProtKB-SubCell"/>
</dbReference>
<keyword evidence="4 6" id="KW-1133">Transmembrane helix</keyword>
<evidence type="ECO:0000313" key="9">
    <source>
        <dbReference type="Proteomes" id="UP000198964"/>
    </source>
</evidence>
<evidence type="ECO:0000256" key="4">
    <source>
        <dbReference type="ARBA" id="ARBA00022989"/>
    </source>
</evidence>
<evidence type="ECO:0000256" key="3">
    <source>
        <dbReference type="ARBA" id="ARBA00022692"/>
    </source>
</evidence>
<evidence type="ECO:0000256" key="5">
    <source>
        <dbReference type="ARBA" id="ARBA00023136"/>
    </source>
</evidence>
<comment type="subcellular location">
    <subcellularLocation>
        <location evidence="1">Cell membrane</location>
        <topology evidence="1">Multi-pass membrane protein</topology>
    </subcellularLocation>
</comment>
<feature type="domain" description="RDD" evidence="7">
    <location>
        <begin position="9"/>
        <end position="120"/>
    </location>
</feature>